<evidence type="ECO:0000256" key="2">
    <source>
        <dbReference type="ARBA" id="ARBA00022475"/>
    </source>
</evidence>
<feature type="transmembrane region" description="Helical" evidence="6">
    <location>
        <begin position="62"/>
        <end position="81"/>
    </location>
</feature>
<evidence type="ECO:0000256" key="5">
    <source>
        <dbReference type="ARBA" id="ARBA00023136"/>
    </source>
</evidence>
<feature type="domain" description="DUF202" evidence="7">
    <location>
        <begin position="20"/>
        <end position="87"/>
    </location>
</feature>
<feature type="transmembrane region" description="Helical" evidence="6">
    <location>
        <begin position="29"/>
        <end position="50"/>
    </location>
</feature>
<sequence>MSEQDDRSHKTSEEHEPDYRFTLANERTFLAWIRTALALLAGSVVIVQLVPDLGIPEGRQAIAAVLAIVSMAVVAGSALRWHASQKAMRFDAPLPSTLMPWLLALGVIVVGLIVTLLVLIYGVKTSV</sequence>
<dbReference type="STRING" id="1304275.C41B8_18196"/>
<comment type="caution">
    <text evidence="8">The sequence shown here is derived from an EMBL/GenBank/DDBJ whole genome shotgun (WGS) entry which is preliminary data.</text>
</comment>
<evidence type="ECO:0000313" key="8">
    <source>
        <dbReference type="EMBL" id="KEZ75799.1"/>
    </source>
</evidence>
<evidence type="ECO:0000256" key="3">
    <source>
        <dbReference type="ARBA" id="ARBA00022692"/>
    </source>
</evidence>
<keyword evidence="5 6" id="KW-0472">Membrane</keyword>
<name>A0A084IGG5_SALHC</name>
<dbReference type="PANTHER" id="PTHR34187:SF2">
    <property type="entry name" value="DUF202 DOMAIN-CONTAINING PROTEIN"/>
    <property type="match status" value="1"/>
</dbReference>
<dbReference type="Proteomes" id="UP000028302">
    <property type="component" value="Unassembled WGS sequence"/>
</dbReference>
<dbReference type="InterPro" id="IPR052053">
    <property type="entry name" value="IM_YidH-like"/>
</dbReference>
<dbReference type="GO" id="GO:0005886">
    <property type="term" value="C:plasma membrane"/>
    <property type="evidence" value="ECO:0007669"/>
    <property type="project" value="UniProtKB-SubCell"/>
</dbReference>
<dbReference type="RefSeq" id="WP_037341506.1">
    <property type="nucleotide sequence ID" value="NZ_APNK01000052.1"/>
</dbReference>
<feature type="transmembrane region" description="Helical" evidence="6">
    <location>
        <begin position="101"/>
        <end position="123"/>
    </location>
</feature>
<dbReference type="PANTHER" id="PTHR34187">
    <property type="entry name" value="FGR18P"/>
    <property type="match status" value="1"/>
</dbReference>
<evidence type="ECO:0000256" key="1">
    <source>
        <dbReference type="ARBA" id="ARBA00004651"/>
    </source>
</evidence>
<dbReference type="OrthoDB" id="582337at2"/>
<protein>
    <recommendedName>
        <fullName evidence="7">DUF202 domain-containing protein</fullName>
    </recommendedName>
</protein>
<keyword evidence="2" id="KW-1003">Cell membrane</keyword>
<comment type="subcellular location">
    <subcellularLocation>
        <location evidence="1">Cell membrane</location>
        <topology evidence="1">Multi-pass membrane protein</topology>
    </subcellularLocation>
</comment>
<evidence type="ECO:0000259" key="7">
    <source>
        <dbReference type="Pfam" id="PF02656"/>
    </source>
</evidence>
<proteinExistence type="predicted"/>
<keyword evidence="4 6" id="KW-1133">Transmembrane helix</keyword>
<evidence type="ECO:0000256" key="6">
    <source>
        <dbReference type="SAM" id="Phobius"/>
    </source>
</evidence>
<accession>A0A084IGG5</accession>
<dbReference type="eggNOG" id="COG2149">
    <property type="taxonomic scope" value="Bacteria"/>
</dbReference>
<keyword evidence="9" id="KW-1185">Reference proteome</keyword>
<gene>
    <name evidence="8" type="ORF">C41B8_18196</name>
</gene>
<dbReference type="EMBL" id="APNK01000052">
    <property type="protein sequence ID" value="KEZ75799.1"/>
    <property type="molecule type" value="Genomic_DNA"/>
</dbReference>
<evidence type="ECO:0000256" key="4">
    <source>
        <dbReference type="ARBA" id="ARBA00022989"/>
    </source>
</evidence>
<dbReference type="AlphaFoldDB" id="A0A084IGG5"/>
<organism evidence="8 9">
    <name type="scientific">Salinisphaera hydrothermalis (strain C41B8)</name>
    <dbReference type="NCBI Taxonomy" id="1304275"/>
    <lineage>
        <taxon>Bacteria</taxon>
        <taxon>Pseudomonadati</taxon>
        <taxon>Pseudomonadota</taxon>
        <taxon>Gammaproteobacteria</taxon>
        <taxon>Salinisphaerales</taxon>
        <taxon>Salinisphaeraceae</taxon>
        <taxon>Salinisphaera</taxon>
    </lineage>
</organism>
<keyword evidence="3 6" id="KW-0812">Transmembrane</keyword>
<dbReference type="InterPro" id="IPR003807">
    <property type="entry name" value="DUF202"/>
</dbReference>
<dbReference type="Pfam" id="PF02656">
    <property type="entry name" value="DUF202"/>
    <property type="match status" value="1"/>
</dbReference>
<reference evidence="8 9" key="1">
    <citation type="submission" date="2013-03" db="EMBL/GenBank/DDBJ databases">
        <title>Salinisphaera hydrothermalis C41B8 Genome Sequencing.</title>
        <authorList>
            <person name="Li C."/>
            <person name="Lai Q."/>
            <person name="Shao Z."/>
        </authorList>
    </citation>
    <scope>NUCLEOTIDE SEQUENCE [LARGE SCALE GENOMIC DNA]</scope>
    <source>
        <strain evidence="8 9">C41B8</strain>
    </source>
</reference>
<evidence type="ECO:0000313" key="9">
    <source>
        <dbReference type="Proteomes" id="UP000028302"/>
    </source>
</evidence>